<name>A0A8H5JYQ5_9HYPO</name>
<dbReference type="PANTHER" id="PTHR35859:SF1">
    <property type="entry name" value="NONSELECTIVE CATION CHANNEL PROTEIN"/>
    <property type="match status" value="1"/>
</dbReference>
<evidence type="ECO:0000256" key="1">
    <source>
        <dbReference type="SAM" id="MobiDB-lite"/>
    </source>
</evidence>
<dbReference type="InterPro" id="IPR002575">
    <property type="entry name" value="Aminoglycoside_PTrfase"/>
</dbReference>
<dbReference type="Gene3D" id="3.90.1200.10">
    <property type="match status" value="1"/>
</dbReference>
<evidence type="ECO:0000256" key="2">
    <source>
        <dbReference type="SAM" id="Phobius"/>
    </source>
</evidence>
<dbReference type="InterPro" id="IPR008271">
    <property type="entry name" value="Ser/Thr_kinase_AS"/>
</dbReference>
<gene>
    <name evidence="4" type="ORF">FNAPI_2296</name>
</gene>
<dbReference type="InterPro" id="IPR023152">
    <property type="entry name" value="RasGAP_CS"/>
</dbReference>
<dbReference type="InterPro" id="IPR052971">
    <property type="entry name" value="TRP_calcium_channel"/>
</dbReference>
<reference evidence="4 5" key="1">
    <citation type="submission" date="2020-05" db="EMBL/GenBank/DDBJ databases">
        <title>Identification and distribution of gene clusters putatively required for synthesis of sphingolipid metabolism inhibitors in phylogenetically diverse species of the filamentous fungus Fusarium.</title>
        <authorList>
            <person name="Kim H.-S."/>
            <person name="Busman M."/>
            <person name="Brown D.W."/>
            <person name="Divon H."/>
            <person name="Uhlig S."/>
            <person name="Proctor R.H."/>
        </authorList>
    </citation>
    <scope>NUCLEOTIDE SEQUENCE [LARGE SCALE GENOMIC DNA]</scope>
    <source>
        <strain evidence="4 5">NRRL 25196</strain>
    </source>
</reference>
<dbReference type="Proteomes" id="UP000574317">
    <property type="component" value="Unassembled WGS sequence"/>
</dbReference>
<dbReference type="Pfam" id="PF23190">
    <property type="entry name" value="LHD_TRPY1"/>
    <property type="match status" value="1"/>
</dbReference>
<keyword evidence="2" id="KW-0812">Transmembrane</keyword>
<evidence type="ECO:0000259" key="3">
    <source>
        <dbReference type="PROSITE" id="PS50018"/>
    </source>
</evidence>
<dbReference type="InterPro" id="IPR056336">
    <property type="entry name" value="YVC1_C"/>
</dbReference>
<dbReference type="InterPro" id="IPR056337">
    <property type="entry name" value="LHD_YVC1"/>
</dbReference>
<feature type="transmembrane region" description="Helical" evidence="2">
    <location>
        <begin position="1386"/>
        <end position="1408"/>
    </location>
</feature>
<keyword evidence="2" id="KW-0472">Membrane</keyword>
<feature type="region of interest" description="Disordered" evidence="1">
    <location>
        <begin position="1793"/>
        <end position="1828"/>
    </location>
</feature>
<dbReference type="GO" id="GO:0004672">
    <property type="term" value="F:protein kinase activity"/>
    <property type="evidence" value="ECO:0007669"/>
    <property type="project" value="InterPro"/>
</dbReference>
<feature type="region of interest" description="Disordered" evidence="1">
    <location>
        <begin position="1"/>
        <end position="34"/>
    </location>
</feature>
<dbReference type="Gene3D" id="1.10.506.10">
    <property type="entry name" value="GTPase Activation - p120gap, domain 1"/>
    <property type="match status" value="1"/>
</dbReference>
<dbReference type="Pfam" id="PF03836">
    <property type="entry name" value="RasGAP_C"/>
    <property type="match status" value="1"/>
</dbReference>
<feature type="transmembrane region" description="Helical" evidence="2">
    <location>
        <begin position="1541"/>
        <end position="1565"/>
    </location>
</feature>
<accession>A0A8H5JYQ5</accession>
<feature type="transmembrane region" description="Helical" evidence="2">
    <location>
        <begin position="1627"/>
        <end position="1646"/>
    </location>
</feature>
<dbReference type="PANTHER" id="PTHR35859">
    <property type="entry name" value="NONSELECTIVE CATION CHANNEL PROTEIN"/>
    <property type="match status" value="1"/>
</dbReference>
<dbReference type="SUPFAM" id="SSF56112">
    <property type="entry name" value="Protein kinase-like (PK-like)"/>
    <property type="match status" value="1"/>
</dbReference>
<dbReference type="InterPro" id="IPR000593">
    <property type="entry name" value="RasGAP_C"/>
</dbReference>
<dbReference type="PROSITE" id="PS00509">
    <property type="entry name" value="RAS_GTPASE_ACTIV_1"/>
    <property type="match status" value="1"/>
</dbReference>
<dbReference type="InterPro" id="IPR011009">
    <property type="entry name" value="Kinase-like_dom_sf"/>
</dbReference>
<feature type="compositionally biased region" description="Low complexity" evidence="1">
    <location>
        <begin position="1"/>
        <end position="20"/>
    </location>
</feature>
<dbReference type="SUPFAM" id="SSF48350">
    <property type="entry name" value="GTPase activation domain, GAP"/>
    <property type="match status" value="1"/>
</dbReference>
<dbReference type="PROSITE" id="PS00108">
    <property type="entry name" value="PROTEIN_KINASE_ST"/>
    <property type="match status" value="1"/>
</dbReference>
<dbReference type="PROSITE" id="PS50018">
    <property type="entry name" value="RAS_GTPASE_ACTIV_2"/>
    <property type="match status" value="1"/>
</dbReference>
<feature type="domain" description="Ras-GAP" evidence="3">
    <location>
        <begin position="153"/>
        <end position="369"/>
    </location>
</feature>
<comment type="caution">
    <text evidence="4">The sequence shown here is derived from an EMBL/GenBank/DDBJ whole genome shotgun (WGS) entry which is preliminary data.</text>
</comment>
<protein>
    <submittedName>
        <fullName evidence="4">YVC1 vacuolar cation channel</fullName>
    </submittedName>
</protein>
<proteinExistence type="predicted"/>
<dbReference type="SMART" id="SM00323">
    <property type="entry name" value="RasGAP"/>
    <property type="match status" value="1"/>
</dbReference>
<dbReference type="CDD" id="cd05132">
    <property type="entry name" value="RasGAP_GAPA"/>
    <property type="match status" value="1"/>
</dbReference>
<feature type="transmembrane region" description="Helical" evidence="2">
    <location>
        <begin position="1485"/>
        <end position="1506"/>
    </location>
</feature>
<feature type="transmembrane region" description="Helical" evidence="2">
    <location>
        <begin position="1597"/>
        <end position="1615"/>
    </location>
</feature>
<dbReference type="SUPFAM" id="SSF143885">
    <property type="entry name" value="RGC domain-like"/>
    <property type="match status" value="1"/>
</dbReference>
<dbReference type="GO" id="GO:0007165">
    <property type="term" value="P:signal transduction"/>
    <property type="evidence" value="ECO:0007669"/>
    <property type="project" value="UniProtKB-ARBA"/>
</dbReference>
<evidence type="ECO:0000313" key="5">
    <source>
        <dbReference type="Proteomes" id="UP000574317"/>
    </source>
</evidence>
<dbReference type="Pfam" id="PF23317">
    <property type="entry name" value="YVC1_C"/>
    <property type="match status" value="1"/>
</dbReference>
<dbReference type="Gene3D" id="3.30.200.20">
    <property type="entry name" value="Phosphorylase Kinase, domain 1"/>
    <property type="match status" value="1"/>
</dbReference>
<organism evidence="4 5">
    <name type="scientific">Fusarium napiforme</name>
    <dbReference type="NCBI Taxonomy" id="42672"/>
    <lineage>
        <taxon>Eukaryota</taxon>
        <taxon>Fungi</taxon>
        <taxon>Dikarya</taxon>
        <taxon>Ascomycota</taxon>
        <taxon>Pezizomycotina</taxon>
        <taxon>Sordariomycetes</taxon>
        <taxon>Hypocreomycetidae</taxon>
        <taxon>Hypocreales</taxon>
        <taxon>Nectriaceae</taxon>
        <taxon>Fusarium</taxon>
        <taxon>Fusarium fujikuroi species complex</taxon>
    </lineage>
</organism>
<sequence>MLQTPSRASTASSSSFQPISRQNTMSSYDGSRSARQSKRYSMSALYMSISANEGDLQIEDELAKDSRIALLIQNRMALEEQNEVASHLEDALEMQQGVFPNDDKTQKYGNLLFLLQSEPRHIAHLCRLVSMSEIDSLLQTVMFTIYGNQYESREEHLLLTMFQSVLTYQFDNTPDYSSLLRANTPVSRMMTTYTRRGPGQSFLKSVLADRINGLIELKDLDLEINPLKVYERMIEQIEEDTGQLPPHLPKGITGEQAAENPQVQAIIEPRLTMLTEIANGFLTTIIEGLEEAPYGIRWICKQIRSLTKRKYPDANDQVICTLIGGFFFLRFINPAIVTPKSYMLIDGTPAERPRRTLTYIAKMLQNLANKPSYAKEPYMAKLQPFIHQNKDRINKFMLDLCEVQDFYESLEMDNYVALSKKDLELEITLNEVYAMHSLLDKHHDELCKDDNSHLAIIMSELGSSPPQLPRKENRVINLPLFSRWESAIGDLTAALDITQEEVYFMEAKSIFVQVMRSIPATSGVARRPLRLERIADAAATNRSDAVMVRKGIRAMELLSQLQELRVIDKADQFSLLRDEVEQELQHLGSLKEGVITETQKLQEVYKTIRDHNVYLNGQLETYKSYLHNVRSQSEGTKRKQQKQQVLGPYKFTHQQLEKEGVIQKSNVPDNRRANIYFNFTSPLPGTFVISLHYKGRNRGLLELDLKLDDLLEMQKDNQDDLDLEYVQFNVPKVLALLNKRFARKKGWMAGRIRQPVDEAALEKYISEHVPTIKTPIDLKQFGFGQSNPTYQITASDGQRFVMRKKPPGKLLSKTAHQVEREYRIMHALENTDVAVPKTYCLCEDDSVIGTPFYIMEFLDGRIFEDFTMPGVQPADREAMWRDAVITLARFHAVDYKKVGLEKFGKPSGFYSRQIKTWVTICGSQEKVVDIETKEPVGKLPHFEETVRFFKNERLQPKDRATLVHGDYKIDNLVFHKTEPRVIGILDWEMSTVGHPLSDICNFLINFYSAKSPGATPYDASGFLPGKTPGLPQPDEILEWYREESGYDPRAEVPWGMSFSIWKLAGVCQGIAARYALRQASSEKAKHHAVTRGSLAKFAWALAKEAGADETGTKLLSTGGPENRDALYSCMTDPHSHLPVYTNIHRIRRDIISVVEDYLSLAQLQDLRINVTVVRPLVDKFYGLNDISIIYCLLVNRAQFLEEQSHLNNRHNVNFTRATLCELIATRILRRFGEVHDDGHDSLLLLAHILVAGFEPFQNAPEEIRDEAERTTSWVDYKTLPSLEVAIVTESKYFLSSATCQKVVNAIYEGRIVYTPSTFWDIIPDHYKLKPISIYDPRESPLLNQYRLIVPRTRNVLESIQFATLLTLYVAVMVLRRKNRYGPTEAAFSIFAFGWGLDQFATILAHGWNVYTQNLWSFLDVAFVLIYWVYLVLRFLGWKLGDANLDEQAFDVLALAAPVLVPRLAFNLLSDNLVFLSLRSMMADFFFLTALSAWCFLGFLLSLLWLGEGAHPILTISKWMIYIWFGLDGTGIHRSTEFHWLLGPSVMVAFAFLGNTLFLTILVSMLSNTFSNISSNAIAEISFRRAVLTLEGVKADAVFAYQPPFNILAVFLFIPLKFVVSPRWFHKIHVTAVKILNLPLLLIIAVAERRLLWPSREIEDPTEIKAPPPTKSQFWKKWRLMVHRDLRAVFQVPPPDTVHDDIAVDDDLTHHLIRRQFTRNATNDIEPRNLHNTSRPDPGARRPSRRDSMFPGIPPQKLRGSFSENDMFEGTTDRLANMEKAIRRMETMLSRLVPPVEDAISDDELEQSGTLRGDTTAESSFRGLADRDS</sequence>
<dbReference type="InterPro" id="IPR001936">
    <property type="entry name" value="RasGAP_dom"/>
</dbReference>
<keyword evidence="5" id="KW-1185">Reference proteome</keyword>
<keyword evidence="2" id="KW-1133">Transmembrane helix</keyword>
<feature type="region of interest" description="Disordered" evidence="1">
    <location>
        <begin position="1718"/>
        <end position="1766"/>
    </location>
</feature>
<dbReference type="InterPro" id="IPR041726">
    <property type="entry name" value="ACAD10_11_N"/>
</dbReference>
<dbReference type="Pfam" id="PF01636">
    <property type="entry name" value="APH"/>
    <property type="match status" value="1"/>
</dbReference>
<feature type="compositionally biased region" description="Polar residues" evidence="1">
    <location>
        <begin position="21"/>
        <end position="34"/>
    </location>
</feature>
<dbReference type="CDD" id="cd05154">
    <property type="entry name" value="ACAD10_11_N-like"/>
    <property type="match status" value="1"/>
</dbReference>
<feature type="transmembrane region" description="Helical" evidence="2">
    <location>
        <begin position="1414"/>
        <end position="1436"/>
    </location>
</feature>
<dbReference type="InterPro" id="IPR008936">
    <property type="entry name" value="Rho_GTPase_activation_prot"/>
</dbReference>
<dbReference type="EMBL" id="JAAOAO010000078">
    <property type="protein sequence ID" value="KAF5564147.1"/>
    <property type="molecule type" value="Genomic_DNA"/>
</dbReference>
<dbReference type="Pfam" id="PF00616">
    <property type="entry name" value="RasGAP"/>
    <property type="match status" value="1"/>
</dbReference>
<evidence type="ECO:0000313" key="4">
    <source>
        <dbReference type="EMBL" id="KAF5564147.1"/>
    </source>
</evidence>